<proteinExistence type="predicted"/>
<protein>
    <submittedName>
        <fullName evidence="1">Uncharacterized protein</fullName>
    </submittedName>
</protein>
<dbReference type="AlphaFoldDB" id="A0A0F9KXE8"/>
<organism evidence="1">
    <name type="scientific">marine sediment metagenome</name>
    <dbReference type="NCBI Taxonomy" id="412755"/>
    <lineage>
        <taxon>unclassified sequences</taxon>
        <taxon>metagenomes</taxon>
        <taxon>ecological metagenomes</taxon>
    </lineage>
</organism>
<reference evidence="1" key="1">
    <citation type="journal article" date="2015" name="Nature">
        <title>Complex archaea that bridge the gap between prokaryotes and eukaryotes.</title>
        <authorList>
            <person name="Spang A."/>
            <person name="Saw J.H."/>
            <person name="Jorgensen S.L."/>
            <person name="Zaremba-Niedzwiedzka K."/>
            <person name="Martijn J."/>
            <person name="Lind A.E."/>
            <person name="van Eijk R."/>
            <person name="Schleper C."/>
            <person name="Guy L."/>
            <person name="Ettema T.J."/>
        </authorList>
    </citation>
    <scope>NUCLEOTIDE SEQUENCE</scope>
</reference>
<dbReference type="PROSITE" id="PS51257">
    <property type="entry name" value="PROKAR_LIPOPROTEIN"/>
    <property type="match status" value="1"/>
</dbReference>
<name>A0A0F9KXE8_9ZZZZ</name>
<evidence type="ECO:0000313" key="1">
    <source>
        <dbReference type="EMBL" id="KKM20015.1"/>
    </source>
</evidence>
<sequence>MKRIFGILLALLLIVGVSGAWGMGCTNPSSGTVTTTSDAEIGSSGVRLLQVSYTTASSGGTFTCVTSNDVTGWILNVETDPGATAPTTLYDIDLDNANGRDIMGGALDDRSATETEDTLALKRGNYQVVYNEGPLTIQVTAAGNSKTVEILITYLP</sequence>
<accession>A0A0F9KXE8</accession>
<dbReference type="EMBL" id="LAZR01013858">
    <property type="protein sequence ID" value="KKM20015.1"/>
    <property type="molecule type" value="Genomic_DNA"/>
</dbReference>
<gene>
    <name evidence="1" type="ORF">LCGC14_1649810</name>
</gene>
<comment type="caution">
    <text evidence="1">The sequence shown here is derived from an EMBL/GenBank/DDBJ whole genome shotgun (WGS) entry which is preliminary data.</text>
</comment>